<feature type="chain" id="PRO_5042473228" description="Bacterial Ig-like domain (Group 2)" evidence="1">
    <location>
        <begin position="34"/>
        <end position="294"/>
    </location>
</feature>
<gene>
    <name evidence="2" type="ORF">COEU31_00520</name>
</gene>
<feature type="signal peptide" evidence="1">
    <location>
        <begin position="1"/>
        <end position="33"/>
    </location>
</feature>
<evidence type="ECO:0000313" key="2">
    <source>
        <dbReference type="EMBL" id="GFO93006.1"/>
    </source>
</evidence>
<proteinExistence type="predicted"/>
<dbReference type="AlphaFoldDB" id="A0AAI9K2Q4"/>
<evidence type="ECO:0000313" key="3">
    <source>
        <dbReference type="Proteomes" id="UP000660047"/>
    </source>
</evidence>
<reference evidence="2" key="1">
    <citation type="submission" date="2020-06" db="EMBL/GenBank/DDBJ databases">
        <title>Characterization of fructooligosaccharide metabolism and fructooligosaccharide-degrading enzymes in human commensal butyrate producers.</title>
        <authorList>
            <person name="Tanno H."/>
            <person name="Fujii T."/>
            <person name="Hirano K."/>
            <person name="Maeno S."/>
            <person name="Tonozuka T."/>
            <person name="Sakamoto M."/>
            <person name="Ohkuma M."/>
            <person name="Tochio T."/>
            <person name="Endo A."/>
        </authorList>
    </citation>
    <scope>NUCLEOTIDE SEQUENCE</scope>
    <source>
        <strain evidence="2">JCM 31265</strain>
    </source>
</reference>
<dbReference type="Proteomes" id="UP000660047">
    <property type="component" value="Unassembled WGS sequence"/>
</dbReference>
<dbReference type="EMBL" id="BLYL01000001">
    <property type="protein sequence ID" value="GFO93006.1"/>
    <property type="molecule type" value="Genomic_DNA"/>
</dbReference>
<dbReference type="RefSeq" id="WP_055222546.1">
    <property type="nucleotide sequence ID" value="NZ_BLYL01000001.1"/>
</dbReference>
<keyword evidence="1" id="KW-0732">Signal</keyword>
<sequence>MKKSETGFITRIVTLIMVCVMALSLIPNVSANAATTSKSTAYKSTKTMTCYLAGRERKTITMPADIAKISFGSQSAVKMRKASSRKVVVSGIRNGKTKFTVITKDKRRIVCNVVRTTKFTMSPSKKRVINTNIKLKYVKSSNTKLATVKLVKNKKSFTVTTKKKGTVKITVRYSNNKVETLRLVVAHQHTWKTVVDKNEWDEPIYEEQDVYENHSIWPDGSYADELSDSCAKQRWCADHCISCFPDCPDPDPAGRCALSITWGSFYVRTDQVQTGTRHHDAITHKECSVCGARQ</sequence>
<protein>
    <recommendedName>
        <fullName evidence="4">Bacterial Ig-like domain (Group 2)</fullName>
    </recommendedName>
</protein>
<accession>A0AAI9K2Q4</accession>
<evidence type="ECO:0000256" key="1">
    <source>
        <dbReference type="SAM" id="SignalP"/>
    </source>
</evidence>
<name>A0AAI9K2Q4_9FIRM</name>
<organism evidence="2 3">
    <name type="scientific">Coprococcus eutactus</name>
    <dbReference type="NCBI Taxonomy" id="33043"/>
    <lineage>
        <taxon>Bacteria</taxon>
        <taxon>Bacillati</taxon>
        <taxon>Bacillota</taxon>
        <taxon>Clostridia</taxon>
        <taxon>Lachnospirales</taxon>
        <taxon>Lachnospiraceae</taxon>
        <taxon>Coprococcus</taxon>
    </lineage>
</organism>
<comment type="caution">
    <text evidence="2">The sequence shown here is derived from an EMBL/GenBank/DDBJ whole genome shotgun (WGS) entry which is preliminary data.</text>
</comment>
<evidence type="ECO:0008006" key="4">
    <source>
        <dbReference type="Google" id="ProtNLM"/>
    </source>
</evidence>